<keyword evidence="1" id="KW-1277">Toxin-antitoxin system</keyword>
<keyword evidence="3" id="KW-1185">Reference proteome</keyword>
<dbReference type="InterPro" id="IPR035093">
    <property type="entry name" value="RelE/ParE_toxin_dom_sf"/>
</dbReference>
<comment type="caution">
    <text evidence="2">The sequence shown here is derived from an EMBL/GenBank/DDBJ whole genome shotgun (WGS) entry which is preliminary data.</text>
</comment>
<sequence length="96" mass="11499">MALEIVWTEEASEGLDEIITYLERKWTQREIKKFFVRLEDCLEKICRAPHQPKDSLRKPGTKEYQHSPHTTIFYTYDDKVVNILRIWTNMKNPSSI</sequence>
<proteinExistence type="predicted"/>
<evidence type="ECO:0000313" key="3">
    <source>
        <dbReference type="Proteomes" id="UP000659388"/>
    </source>
</evidence>
<dbReference type="AlphaFoldDB" id="A0A937FA07"/>
<evidence type="ECO:0000256" key="1">
    <source>
        <dbReference type="ARBA" id="ARBA00022649"/>
    </source>
</evidence>
<name>A0A937FA07_9BACT</name>
<dbReference type="InterPro" id="IPR007712">
    <property type="entry name" value="RelE/ParE_toxin"/>
</dbReference>
<accession>A0A937FA07</accession>
<reference evidence="2" key="1">
    <citation type="submission" date="2021-01" db="EMBL/GenBank/DDBJ databases">
        <title>Fulvivirga kasyanovii gen. nov., sp nov., a novel member of the phylum Bacteroidetes isolated from seawater in a mussel farm.</title>
        <authorList>
            <person name="Zhao L.-H."/>
            <person name="Wang Z.-J."/>
        </authorList>
    </citation>
    <scope>NUCLEOTIDE SEQUENCE</scope>
    <source>
        <strain evidence="2">2943</strain>
    </source>
</reference>
<protein>
    <submittedName>
        <fullName evidence="2">Type II toxin-antitoxin system RelE/ParE family toxin</fullName>
    </submittedName>
</protein>
<evidence type="ECO:0000313" key="2">
    <source>
        <dbReference type="EMBL" id="MBL3657991.1"/>
    </source>
</evidence>
<dbReference type="Gene3D" id="3.30.2310.20">
    <property type="entry name" value="RelE-like"/>
    <property type="match status" value="1"/>
</dbReference>
<dbReference type="RefSeq" id="WP_202245784.1">
    <property type="nucleotide sequence ID" value="NZ_JAESIY010000010.1"/>
</dbReference>
<dbReference type="Proteomes" id="UP000659388">
    <property type="component" value="Unassembled WGS sequence"/>
</dbReference>
<dbReference type="EMBL" id="JAESIY010000010">
    <property type="protein sequence ID" value="MBL3657991.1"/>
    <property type="molecule type" value="Genomic_DNA"/>
</dbReference>
<gene>
    <name evidence="2" type="ORF">JL102_17705</name>
</gene>
<dbReference type="Pfam" id="PF05016">
    <property type="entry name" value="ParE_toxin"/>
    <property type="match status" value="1"/>
</dbReference>
<organism evidence="2 3">
    <name type="scientific">Fulvivirga sediminis</name>
    <dbReference type="NCBI Taxonomy" id="2803949"/>
    <lineage>
        <taxon>Bacteria</taxon>
        <taxon>Pseudomonadati</taxon>
        <taxon>Bacteroidota</taxon>
        <taxon>Cytophagia</taxon>
        <taxon>Cytophagales</taxon>
        <taxon>Fulvivirgaceae</taxon>
        <taxon>Fulvivirga</taxon>
    </lineage>
</organism>